<dbReference type="AlphaFoldDB" id="A0A553H1N4"/>
<reference evidence="2 3" key="1">
    <citation type="submission" date="2019-07" db="EMBL/GenBank/DDBJ databases">
        <title>Pseudomonas mangiferae sp. nov., isolated from bark of mango tree in Thailand.</title>
        <authorList>
            <person name="Srisuk N."/>
            <person name="Anurat P."/>
        </authorList>
    </citation>
    <scope>NUCLEOTIDE SEQUENCE [LARGE SCALE GENOMIC DNA]</scope>
    <source>
        <strain evidence="2 3">DMKU_BBB3-04</strain>
    </source>
</reference>
<dbReference type="Proteomes" id="UP000315235">
    <property type="component" value="Unassembled WGS sequence"/>
</dbReference>
<keyword evidence="1" id="KW-1133">Transmembrane helix</keyword>
<proteinExistence type="predicted"/>
<accession>A0A553H1N4</accession>
<sequence>MYLRRRNSNGVWRVILTLILGSILTWWLVALYAKPIIIDITKIKQAFRFAGQPVFNSENQPFSQISAQVPASRIGQPTYSQEPVQVLISWDQEVTQVNIKKVQRQTVFNDQNYTPKTAINTIQPPPKRFFSSAELPISKQQFRRATHEGNWIWESADHKKARHGLFHWTEINGRVDLSSVCKGDYKYGSIEYRDCRKGAKVYLARLCKSYSAACGAGSLTP</sequence>
<keyword evidence="1" id="KW-0472">Membrane</keyword>
<gene>
    <name evidence="2" type="ORF">FM069_07910</name>
</gene>
<keyword evidence="3" id="KW-1185">Reference proteome</keyword>
<evidence type="ECO:0000313" key="2">
    <source>
        <dbReference type="EMBL" id="TRX75656.1"/>
    </source>
</evidence>
<dbReference type="OrthoDB" id="7030833at2"/>
<keyword evidence="1" id="KW-0812">Transmembrane</keyword>
<comment type="caution">
    <text evidence="2">The sequence shown here is derived from an EMBL/GenBank/DDBJ whole genome shotgun (WGS) entry which is preliminary data.</text>
</comment>
<organism evidence="2 3">
    <name type="scientific">Pseudomonas mangiferae</name>
    <dbReference type="NCBI Taxonomy" id="2593654"/>
    <lineage>
        <taxon>Bacteria</taxon>
        <taxon>Pseudomonadati</taxon>
        <taxon>Pseudomonadota</taxon>
        <taxon>Gammaproteobacteria</taxon>
        <taxon>Pseudomonadales</taxon>
        <taxon>Pseudomonadaceae</taxon>
        <taxon>Pseudomonas</taxon>
    </lineage>
</organism>
<protein>
    <submittedName>
        <fullName evidence="2">Uncharacterized protein</fullName>
    </submittedName>
</protein>
<evidence type="ECO:0000313" key="3">
    <source>
        <dbReference type="Proteomes" id="UP000315235"/>
    </source>
</evidence>
<name>A0A553H1N4_9PSED</name>
<dbReference type="EMBL" id="VJOY01000004">
    <property type="protein sequence ID" value="TRX75656.1"/>
    <property type="molecule type" value="Genomic_DNA"/>
</dbReference>
<feature type="transmembrane region" description="Helical" evidence="1">
    <location>
        <begin position="12"/>
        <end position="33"/>
    </location>
</feature>
<evidence type="ECO:0000256" key="1">
    <source>
        <dbReference type="SAM" id="Phobius"/>
    </source>
</evidence>
<dbReference type="RefSeq" id="WP_143487748.1">
    <property type="nucleotide sequence ID" value="NZ_VJOY01000004.1"/>
</dbReference>